<dbReference type="FunFam" id="1.10.510.10:FF:000095">
    <property type="entry name" value="protein STRUBBELIG-RECEPTOR FAMILY 8"/>
    <property type="match status" value="1"/>
</dbReference>
<organism evidence="13">
    <name type="scientific">Selaginella moellendorffii</name>
    <name type="common">Spikemoss</name>
    <dbReference type="NCBI Taxonomy" id="88036"/>
    <lineage>
        <taxon>Eukaryota</taxon>
        <taxon>Viridiplantae</taxon>
        <taxon>Streptophyta</taxon>
        <taxon>Embryophyta</taxon>
        <taxon>Tracheophyta</taxon>
        <taxon>Lycopodiopsida</taxon>
        <taxon>Selaginellales</taxon>
        <taxon>Selaginellaceae</taxon>
        <taxon>Selaginella</taxon>
    </lineage>
</organism>
<dbReference type="InParanoid" id="D8QT19"/>
<feature type="region of interest" description="Disordered" evidence="9">
    <location>
        <begin position="649"/>
        <end position="673"/>
    </location>
</feature>
<dbReference type="InterPro" id="IPR001611">
    <property type="entry name" value="Leu-rich_rpt"/>
</dbReference>
<dbReference type="SUPFAM" id="SSF52058">
    <property type="entry name" value="L domain-like"/>
    <property type="match status" value="1"/>
</dbReference>
<dbReference type="PROSITE" id="PS50011">
    <property type="entry name" value="PROTEIN_KINASE_DOM"/>
    <property type="match status" value="1"/>
</dbReference>
<feature type="non-terminal residue" evidence="12">
    <location>
        <position position="1"/>
    </location>
</feature>
<keyword evidence="3 10" id="KW-0812">Transmembrane</keyword>
<dbReference type="SMART" id="SM00364">
    <property type="entry name" value="LRR_BAC"/>
    <property type="match status" value="3"/>
</dbReference>
<evidence type="ECO:0000256" key="7">
    <source>
        <dbReference type="ARBA" id="ARBA00023136"/>
    </source>
</evidence>
<feature type="compositionally biased region" description="Pro residues" evidence="9">
    <location>
        <begin position="216"/>
        <end position="231"/>
    </location>
</feature>
<dbReference type="Gramene" id="EFJ37538">
    <property type="protein sequence ID" value="EFJ37538"/>
    <property type="gene ID" value="SELMODRAFT_76873"/>
</dbReference>
<dbReference type="InterPro" id="IPR003591">
    <property type="entry name" value="Leu-rich_rpt_typical-subtyp"/>
</dbReference>
<evidence type="ECO:0000256" key="4">
    <source>
        <dbReference type="ARBA" id="ARBA00022729"/>
    </source>
</evidence>
<feature type="region of interest" description="Disordered" evidence="9">
    <location>
        <begin position="205"/>
        <end position="256"/>
    </location>
</feature>
<dbReference type="Pfam" id="PF08263">
    <property type="entry name" value="LRRNT_2"/>
    <property type="match status" value="1"/>
</dbReference>
<evidence type="ECO:0000313" key="13">
    <source>
        <dbReference type="Proteomes" id="UP000001514"/>
    </source>
</evidence>
<keyword evidence="6 10" id="KW-1133">Transmembrane helix</keyword>
<dbReference type="SUPFAM" id="SSF56112">
    <property type="entry name" value="Protein kinase-like (PK-like)"/>
    <property type="match status" value="1"/>
</dbReference>
<evidence type="ECO:0000256" key="1">
    <source>
        <dbReference type="ARBA" id="ARBA00004370"/>
    </source>
</evidence>
<reference evidence="12 13" key="1">
    <citation type="journal article" date="2011" name="Science">
        <title>The Selaginella genome identifies genetic changes associated with the evolution of vascular plants.</title>
        <authorList>
            <person name="Banks J.A."/>
            <person name="Nishiyama T."/>
            <person name="Hasebe M."/>
            <person name="Bowman J.L."/>
            <person name="Gribskov M."/>
            <person name="dePamphilis C."/>
            <person name="Albert V.A."/>
            <person name="Aono N."/>
            <person name="Aoyama T."/>
            <person name="Ambrose B.A."/>
            <person name="Ashton N.W."/>
            <person name="Axtell M.J."/>
            <person name="Barker E."/>
            <person name="Barker M.S."/>
            <person name="Bennetzen J.L."/>
            <person name="Bonawitz N.D."/>
            <person name="Chapple C."/>
            <person name="Cheng C."/>
            <person name="Correa L.G."/>
            <person name="Dacre M."/>
            <person name="DeBarry J."/>
            <person name="Dreyer I."/>
            <person name="Elias M."/>
            <person name="Engstrom E.M."/>
            <person name="Estelle M."/>
            <person name="Feng L."/>
            <person name="Finet C."/>
            <person name="Floyd S.K."/>
            <person name="Frommer W.B."/>
            <person name="Fujita T."/>
            <person name="Gramzow L."/>
            <person name="Gutensohn M."/>
            <person name="Harholt J."/>
            <person name="Hattori M."/>
            <person name="Heyl A."/>
            <person name="Hirai T."/>
            <person name="Hiwatashi Y."/>
            <person name="Ishikawa M."/>
            <person name="Iwata M."/>
            <person name="Karol K.G."/>
            <person name="Koehler B."/>
            <person name="Kolukisaoglu U."/>
            <person name="Kubo M."/>
            <person name="Kurata T."/>
            <person name="Lalonde S."/>
            <person name="Li K."/>
            <person name="Li Y."/>
            <person name="Litt A."/>
            <person name="Lyons E."/>
            <person name="Manning G."/>
            <person name="Maruyama T."/>
            <person name="Michael T.P."/>
            <person name="Mikami K."/>
            <person name="Miyazaki S."/>
            <person name="Morinaga S."/>
            <person name="Murata T."/>
            <person name="Mueller-Roeber B."/>
            <person name="Nelson D.R."/>
            <person name="Obara M."/>
            <person name="Oguri Y."/>
            <person name="Olmstead R.G."/>
            <person name="Onodera N."/>
            <person name="Petersen B.L."/>
            <person name="Pils B."/>
            <person name="Prigge M."/>
            <person name="Rensing S.A."/>
            <person name="Riano-Pachon D.M."/>
            <person name="Roberts A.W."/>
            <person name="Sato Y."/>
            <person name="Scheller H.V."/>
            <person name="Schulz B."/>
            <person name="Schulz C."/>
            <person name="Shakirov E.V."/>
            <person name="Shibagaki N."/>
            <person name="Shinohara N."/>
            <person name="Shippen D.E."/>
            <person name="Soerensen I."/>
            <person name="Sotooka R."/>
            <person name="Sugimoto N."/>
            <person name="Sugita M."/>
            <person name="Sumikawa N."/>
            <person name="Tanurdzic M."/>
            <person name="Theissen G."/>
            <person name="Ulvskov P."/>
            <person name="Wakazuki S."/>
            <person name="Weng J.K."/>
            <person name="Willats W.W."/>
            <person name="Wipf D."/>
            <person name="Wolf P.G."/>
            <person name="Yang L."/>
            <person name="Zimmer A.D."/>
            <person name="Zhu Q."/>
            <person name="Mitros T."/>
            <person name="Hellsten U."/>
            <person name="Loque D."/>
            <person name="Otillar R."/>
            <person name="Salamov A."/>
            <person name="Schmutz J."/>
            <person name="Shapiro H."/>
            <person name="Lindquist E."/>
            <person name="Lucas S."/>
            <person name="Rokhsar D."/>
            <person name="Grigoriev I.V."/>
        </authorList>
    </citation>
    <scope>NUCLEOTIDE SEQUENCE [LARGE SCALE GENOMIC DNA]</scope>
</reference>
<keyword evidence="13" id="KW-1185">Reference proteome</keyword>
<evidence type="ECO:0000256" key="10">
    <source>
        <dbReference type="SAM" id="Phobius"/>
    </source>
</evidence>
<protein>
    <recommendedName>
        <fullName evidence="11">Protein kinase domain-containing protein</fullName>
    </recommendedName>
</protein>
<dbReference type="InterPro" id="IPR000719">
    <property type="entry name" value="Prot_kinase_dom"/>
</dbReference>
<gene>
    <name evidence="12" type="ORF">SELMODRAFT_76873</name>
</gene>
<comment type="subcellular location">
    <subcellularLocation>
        <location evidence="1">Membrane</location>
    </subcellularLocation>
</comment>
<dbReference type="GO" id="GO:0004672">
    <property type="term" value="F:protein kinase activity"/>
    <property type="evidence" value="ECO:0000318"/>
    <property type="project" value="GO_Central"/>
</dbReference>
<feature type="transmembrane region" description="Helical" evidence="10">
    <location>
        <begin position="261"/>
        <end position="282"/>
    </location>
</feature>
<dbReference type="InterPro" id="IPR013210">
    <property type="entry name" value="LRR_N_plant-typ"/>
</dbReference>
<dbReference type="PANTHER" id="PTHR48007">
    <property type="entry name" value="LEUCINE-RICH REPEAT RECEPTOR-LIKE PROTEIN KINASE PXC1"/>
    <property type="match status" value="1"/>
</dbReference>
<name>D8QT19_SELML</name>
<dbReference type="KEGG" id="smo:SELMODRAFT_76873"/>
<dbReference type="FunCoup" id="D8QT19">
    <property type="interactions" value="1561"/>
</dbReference>
<evidence type="ECO:0000256" key="8">
    <source>
        <dbReference type="ARBA" id="ARBA00023170"/>
    </source>
</evidence>
<evidence type="ECO:0000256" key="3">
    <source>
        <dbReference type="ARBA" id="ARBA00022692"/>
    </source>
</evidence>
<keyword evidence="7 10" id="KW-0472">Membrane</keyword>
<dbReference type="Gene3D" id="1.10.510.10">
    <property type="entry name" value="Transferase(Phosphotransferase) domain 1"/>
    <property type="match status" value="1"/>
</dbReference>
<dbReference type="GO" id="GO:0005524">
    <property type="term" value="F:ATP binding"/>
    <property type="evidence" value="ECO:0007669"/>
    <property type="project" value="InterPro"/>
</dbReference>
<keyword evidence="8" id="KW-0675">Receptor</keyword>
<evidence type="ECO:0000256" key="5">
    <source>
        <dbReference type="ARBA" id="ARBA00022737"/>
    </source>
</evidence>
<dbReference type="Pfam" id="PF13855">
    <property type="entry name" value="LRR_8"/>
    <property type="match status" value="1"/>
</dbReference>
<dbReference type="InterPro" id="IPR032675">
    <property type="entry name" value="LRR_dom_sf"/>
</dbReference>
<evidence type="ECO:0000256" key="6">
    <source>
        <dbReference type="ARBA" id="ARBA00022989"/>
    </source>
</evidence>
<dbReference type="Pfam" id="PF00560">
    <property type="entry name" value="LRR_1"/>
    <property type="match status" value="1"/>
</dbReference>
<sequence>VNGLKILYGSWNSPRLSGWNSGPGGDPCGESWQGVLCTGPRVTSIKLPGQNLGGSLGYALDQLRNLKILDLSNNQLSQAIPYQLPPQLQEMYLSNNQLTGLPYSLKDLWSLTKIDVSHNQLIGTIPDVFQNFSNLNLLDVSFNQLTGSLPSSFAGLISISVMHVQNNKLSGDINVLSDLPLADLNVENNQFNGWVPSSLRSIPNLRDGGNNFSTSPAPPPPPFTPPPPPPRAQAGGKSPGAKSSPRQSKDAESGGLSQGTMAGIIVALVLAAVIAGLVAVCYMRKRKGKPDLEKKMESSWLTPHNAPAKVKELKMEQKTRLSPPEKVLKPPPLKTPAAERSPIKHKNSKASVAATSYSVADLQAATNSFAQENLLGEGSLGRVYRAELQNGTPLAVKKLDASGSTVQTNEEFLAFVSTIARLRHTNVTELVGYCAEHGQRLLVYEYFNRGTLHEMLHVLDETSKRLSWNQRVKIALGAARALEYLHEVCSPAVVHRNFKSANILLDDDMSPHLTDCGLAALRKNWQVAAQMLGSFGYSAPEFAMSGVYTVKSDVYSFGVVMLELLTGRKPLDSSRARSEQSLVRWATPQLHDIDALSKMVDPALKGIYPAKSLSRFADVISSCVQPEPEFRPPMSEVVQSLVRLMQRASLSKRSSGDELGGSQRSMHDPPSDY</sequence>
<dbReference type="Gene3D" id="3.80.10.10">
    <property type="entry name" value="Ribonuclease Inhibitor"/>
    <property type="match status" value="2"/>
</dbReference>
<dbReference type="Pfam" id="PF07714">
    <property type="entry name" value="PK_Tyr_Ser-Thr"/>
    <property type="match status" value="1"/>
</dbReference>
<dbReference type="GO" id="GO:0016020">
    <property type="term" value="C:membrane"/>
    <property type="evidence" value="ECO:0007669"/>
    <property type="project" value="UniProtKB-SubCell"/>
</dbReference>
<evidence type="ECO:0000313" key="12">
    <source>
        <dbReference type="EMBL" id="EFJ37538.1"/>
    </source>
</evidence>
<keyword evidence="4" id="KW-0732">Signal</keyword>
<keyword evidence="2" id="KW-0433">Leucine-rich repeat</keyword>
<feature type="domain" description="Protein kinase" evidence="11">
    <location>
        <begin position="369"/>
        <end position="644"/>
    </location>
</feature>
<dbReference type="FunFam" id="3.30.200.20:FF:000125">
    <property type="entry name" value="Protein STRUBBELIG-RECEPTOR FAMILY 8"/>
    <property type="match status" value="1"/>
</dbReference>
<dbReference type="HOGENOM" id="CLU_000288_92_2_1"/>
<evidence type="ECO:0000256" key="2">
    <source>
        <dbReference type="ARBA" id="ARBA00022614"/>
    </source>
</evidence>
<dbReference type="OMA" id="DIFADHN"/>
<dbReference type="InterPro" id="IPR046959">
    <property type="entry name" value="PRK1-6/SRF4-like"/>
</dbReference>
<feature type="region of interest" description="Disordered" evidence="9">
    <location>
        <begin position="315"/>
        <end position="347"/>
    </location>
</feature>
<dbReference type="CDD" id="cd14066">
    <property type="entry name" value="STKc_IRAK"/>
    <property type="match status" value="1"/>
</dbReference>
<keyword evidence="5" id="KW-0677">Repeat</keyword>
<dbReference type="Proteomes" id="UP000001514">
    <property type="component" value="Unassembled WGS sequence"/>
</dbReference>
<evidence type="ECO:0000256" key="9">
    <source>
        <dbReference type="SAM" id="MobiDB-lite"/>
    </source>
</evidence>
<dbReference type="EMBL" id="GL377566">
    <property type="protein sequence ID" value="EFJ37538.1"/>
    <property type="molecule type" value="Genomic_DNA"/>
</dbReference>
<dbReference type="SMART" id="SM00369">
    <property type="entry name" value="LRR_TYP"/>
    <property type="match status" value="4"/>
</dbReference>
<dbReference type="InterPro" id="IPR001245">
    <property type="entry name" value="Ser-Thr/Tyr_kinase_cat_dom"/>
</dbReference>
<dbReference type="InterPro" id="IPR011009">
    <property type="entry name" value="Kinase-like_dom_sf"/>
</dbReference>
<dbReference type="AlphaFoldDB" id="D8QT19"/>
<proteinExistence type="predicted"/>
<dbReference type="GO" id="GO:0045088">
    <property type="term" value="P:regulation of innate immune response"/>
    <property type="evidence" value="ECO:0000318"/>
    <property type="project" value="GO_Central"/>
</dbReference>
<dbReference type="PROSITE" id="PS51450">
    <property type="entry name" value="LRR"/>
    <property type="match status" value="1"/>
</dbReference>
<accession>D8QT19</accession>
<dbReference type="Gene3D" id="3.30.200.20">
    <property type="entry name" value="Phosphorylase Kinase, domain 1"/>
    <property type="match status" value="1"/>
</dbReference>
<dbReference type="FunFam" id="3.80.10.10:FF:000062">
    <property type="entry name" value="protein STRUBBELIG-RECEPTOR FAMILY 3"/>
    <property type="match status" value="1"/>
</dbReference>
<dbReference type="eggNOG" id="ENOG502R2G4">
    <property type="taxonomic scope" value="Eukaryota"/>
</dbReference>
<evidence type="ECO:0000259" key="11">
    <source>
        <dbReference type="PROSITE" id="PS50011"/>
    </source>
</evidence>
<dbReference type="PANTHER" id="PTHR48007:SF22">
    <property type="entry name" value="PROTEIN STRUBBELIG-RECEPTOR FAMILY 3-LIKE ISOFORM X1"/>
    <property type="match status" value="1"/>
</dbReference>